<gene>
    <name evidence="1" type="ORF">PoB_005376200</name>
</gene>
<evidence type="ECO:0000313" key="2">
    <source>
        <dbReference type="Proteomes" id="UP000735302"/>
    </source>
</evidence>
<protein>
    <submittedName>
        <fullName evidence="1">Uncharacterized protein</fullName>
    </submittedName>
</protein>
<sequence>MSVPDKAPDEVCRSFVKEQSSFKYLTMREERLSKQSVAWQSSCICSKDMKTLTFKTSSTGLGSFKKGCFSRIGYAARFCVCGFGRSKVIMTVWSEICIHSMHFETMRMSDADHFLHQLLL</sequence>
<comment type="caution">
    <text evidence="1">The sequence shown here is derived from an EMBL/GenBank/DDBJ whole genome shotgun (WGS) entry which is preliminary data.</text>
</comment>
<keyword evidence="2" id="KW-1185">Reference proteome</keyword>
<dbReference type="EMBL" id="BLXT01005898">
    <property type="protein sequence ID" value="GFO27257.1"/>
    <property type="molecule type" value="Genomic_DNA"/>
</dbReference>
<organism evidence="1 2">
    <name type="scientific">Plakobranchus ocellatus</name>
    <dbReference type="NCBI Taxonomy" id="259542"/>
    <lineage>
        <taxon>Eukaryota</taxon>
        <taxon>Metazoa</taxon>
        <taxon>Spiralia</taxon>
        <taxon>Lophotrochozoa</taxon>
        <taxon>Mollusca</taxon>
        <taxon>Gastropoda</taxon>
        <taxon>Heterobranchia</taxon>
        <taxon>Euthyneura</taxon>
        <taxon>Panpulmonata</taxon>
        <taxon>Sacoglossa</taxon>
        <taxon>Placobranchoidea</taxon>
        <taxon>Plakobranchidae</taxon>
        <taxon>Plakobranchus</taxon>
    </lineage>
</organism>
<proteinExistence type="predicted"/>
<accession>A0AAV4C7J6</accession>
<dbReference type="Proteomes" id="UP000735302">
    <property type="component" value="Unassembled WGS sequence"/>
</dbReference>
<name>A0AAV4C7J6_9GAST</name>
<reference evidence="1 2" key="1">
    <citation type="journal article" date="2021" name="Elife">
        <title>Chloroplast acquisition without the gene transfer in kleptoplastic sea slugs, Plakobranchus ocellatus.</title>
        <authorList>
            <person name="Maeda T."/>
            <person name="Takahashi S."/>
            <person name="Yoshida T."/>
            <person name="Shimamura S."/>
            <person name="Takaki Y."/>
            <person name="Nagai Y."/>
            <person name="Toyoda A."/>
            <person name="Suzuki Y."/>
            <person name="Arimoto A."/>
            <person name="Ishii H."/>
            <person name="Satoh N."/>
            <person name="Nishiyama T."/>
            <person name="Hasebe M."/>
            <person name="Maruyama T."/>
            <person name="Minagawa J."/>
            <person name="Obokata J."/>
            <person name="Shigenobu S."/>
        </authorList>
    </citation>
    <scope>NUCLEOTIDE SEQUENCE [LARGE SCALE GENOMIC DNA]</scope>
</reference>
<dbReference type="AlphaFoldDB" id="A0AAV4C7J6"/>
<evidence type="ECO:0000313" key="1">
    <source>
        <dbReference type="EMBL" id="GFO27257.1"/>
    </source>
</evidence>